<organism evidence="1 2">
    <name type="scientific">Nephila pilipes</name>
    <name type="common">Giant wood spider</name>
    <name type="synonym">Nephila maculata</name>
    <dbReference type="NCBI Taxonomy" id="299642"/>
    <lineage>
        <taxon>Eukaryota</taxon>
        <taxon>Metazoa</taxon>
        <taxon>Ecdysozoa</taxon>
        <taxon>Arthropoda</taxon>
        <taxon>Chelicerata</taxon>
        <taxon>Arachnida</taxon>
        <taxon>Araneae</taxon>
        <taxon>Araneomorphae</taxon>
        <taxon>Entelegynae</taxon>
        <taxon>Araneoidea</taxon>
        <taxon>Nephilidae</taxon>
        <taxon>Nephila</taxon>
    </lineage>
</organism>
<evidence type="ECO:0000313" key="1">
    <source>
        <dbReference type="EMBL" id="GFU31888.1"/>
    </source>
</evidence>
<dbReference type="AlphaFoldDB" id="A0A8X6UNE7"/>
<comment type="caution">
    <text evidence="1">The sequence shown here is derived from an EMBL/GenBank/DDBJ whole genome shotgun (WGS) entry which is preliminary data.</text>
</comment>
<dbReference type="Proteomes" id="UP000887013">
    <property type="component" value="Unassembled WGS sequence"/>
</dbReference>
<gene>
    <name evidence="1" type="ORF">NPIL_694321</name>
</gene>
<dbReference type="EMBL" id="BMAW01083049">
    <property type="protein sequence ID" value="GFU31888.1"/>
    <property type="molecule type" value="Genomic_DNA"/>
</dbReference>
<evidence type="ECO:0000313" key="2">
    <source>
        <dbReference type="Proteomes" id="UP000887013"/>
    </source>
</evidence>
<sequence>MAGALNQKTTTRLEPLAFFSQKLNDTQMKYVNVNGKSSTNPTDIVKPTFVPNANSDITPSTTKLVLDIPRKTILRQTHLDHHVRFPHYFVSSR</sequence>
<reference evidence="1" key="1">
    <citation type="submission" date="2020-08" db="EMBL/GenBank/DDBJ databases">
        <title>Multicomponent nature underlies the extraordinary mechanical properties of spider dragline silk.</title>
        <authorList>
            <person name="Kono N."/>
            <person name="Nakamura H."/>
            <person name="Mori M."/>
            <person name="Yoshida Y."/>
            <person name="Ohtoshi R."/>
            <person name="Malay A.D."/>
            <person name="Moran D.A.P."/>
            <person name="Tomita M."/>
            <person name="Numata K."/>
            <person name="Arakawa K."/>
        </authorList>
    </citation>
    <scope>NUCLEOTIDE SEQUENCE</scope>
</reference>
<name>A0A8X6UNE7_NEPPI</name>
<protein>
    <submittedName>
        <fullName evidence="1">Uncharacterized protein</fullName>
    </submittedName>
</protein>
<accession>A0A8X6UNE7</accession>
<keyword evidence="2" id="KW-1185">Reference proteome</keyword>
<proteinExistence type="predicted"/>